<dbReference type="InterPro" id="IPR027417">
    <property type="entry name" value="P-loop_NTPase"/>
</dbReference>
<dbReference type="EMBL" id="MF467280">
    <property type="protein sequence ID" value="ATI21028.1"/>
    <property type="molecule type" value="Genomic_DNA"/>
</dbReference>
<evidence type="ECO:0000259" key="3">
    <source>
        <dbReference type="PROSITE" id="PS51206"/>
    </source>
</evidence>
<keyword evidence="2" id="KW-0067">ATP-binding</keyword>
<reference evidence="4" key="1">
    <citation type="journal article" date="2017" name="Virus Res.">
        <title>Complete genomic characterisation of two novel poxviruses (WKPV and EKPV) from western and eastern grey kangaroos.</title>
        <authorList>
            <person name="Bennett M."/>
            <person name="Tu S.L."/>
            <person name="Upton C."/>
            <person name="McArtor C."/>
            <person name="Gillett A."/>
            <person name="Laird T."/>
            <person name="O'Dea M."/>
        </authorList>
    </citation>
    <scope>NUCLEOTIDE SEQUENCE [LARGE SCALE GENOMIC DNA]</scope>
    <source>
        <strain evidence="4">Western Australia</strain>
    </source>
</reference>
<protein>
    <submittedName>
        <fullName evidence="4">NTPase DNA primase</fullName>
    </submittedName>
</protein>
<dbReference type="GO" id="GO:0005524">
    <property type="term" value="F:ATP binding"/>
    <property type="evidence" value="ECO:0007669"/>
    <property type="project" value="UniProtKB-KW"/>
</dbReference>
<feature type="domain" description="SF3 helicase" evidence="3">
    <location>
        <begin position="485"/>
        <end position="647"/>
    </location>
</feature>
<evidence type="ECO:0000313" key="5">
    <source>
        <dbReference type="Proteomes" id="UP000318778"/>
    </source>
</evidence>
<dbReference type="InterPro" id="IPR014818">
    <property type="entry name" value="Phage/plasmid_primase_P4_C"/>
</dbReference>
<dbReference type="PROSITE" id="PS51206">
    <property type="entry name" value="SF3_HELICASE_1"/>
    <property type="match status" value="1"/>
</dbReference>
<dbReference type="Pfam" id="PF03288">
    <property type="entry name" value="Pox_D5"/>
    <property type="match status" value="1"/>
</dbReference>
<evidence type="ECO:0000313" key="4">
    <source>
        <dbReference type="EMBL" id="ATI21028.1"/>
    </source>
</evidence>
<organism evidence="4">
    <name type="scientific">Western grey kangaroopox virus</name>
    <dbReference type="NCBI Taxonomy" id="1566307"/>
    <lineage>
        <taxon>Viruses</taxon>
        <taxon>Varidnaviria</taxon>
        <taxon>Bamfordvirae</taxon>
        <taxon>Nucleocytoviricota</taxon>
        <taxon>Pokkesviricetes</taxon>
        <taxon>Chitovirales</taxon>
        <taxon>Poxviridae</taxon>
        <taxon>Chordopoxvirinae</taxon>
        <taxon>Macropopoxvirus</taxon>
        <taxon>Macropopoxvirus mfuliginosuspox</taxon>
        <taxon>Western kangaroopox virus</taxon>
    </lineage>
</organism>
<dbReference type="InterPro" id="IPR014015">
    <property type="entry name" value="Helicase_SF3_DNA-vir"/>
</dbReference>
<proteinExistence type="predicted"/>
<dbReference type="SUPFAM" id="SSF52540">
    <property type="entry name" value="P-loop containing nucleoside triphosphate hydrolases"/>
    <property type="match status" value="1"/>
</dbReference>
<dbReference type="InterPro" id="IPR004968">
    <property type="entry name" value="DNA_primase/NTPase_C"/>
</dbReference>
<keyword evidence="5" id="KW-1185">Reference proteome</keyword>
<sequence length="791" mass="91187">MAHSEAENNHIIFVLKRLGVPSECRDRCDRRYAESFTCEELDRYIREHPDCTLFETLRDEEMYSTVRVFLDVDLSEALPPQTLVPAFRMFMLCICHFLADFALGECELAREVTRSRMIRDLQSDFSMTESTNSAKTSFHLVFLNLYTDVETLIRMKRPLAEVVRRSTNPLVRAIDTAVYRHKPSLRVVGTRKSPECRFVHRRTRPHADLADYLFTFVNFGARSQRMISRERWASPDVLNWDSSHISFPDAMRKVCHAIGNEVLNLDEIDESNFTDTPLIVSYSHPCALCRKRAHKHPHHMVVSNDSIRIFKSGNPNSCRVKTIQLEGNRLFTISQKIMDANVINLSERGDYIVWLRNSWRLSEDCSNITKLVLHMRDDLNSEYNNSLLCPRNRKVIENNLRDMLVDPVETDIFPEKLQFLDGVYDIADSEFYSGLEAKDFMCTVSTGYRAAPGRDADAAETEAAAEAELAGILDDIQPRTAENADNRELYEQVLSSCLCGTTKPCIFFFFGETATGKSTTKKLLRSVMHNMFLETGQVILTEPMDKGPNPFIANMHLKRVVFCSELPDFSCAGARKLRSDNVKKLTEPCLVGRPCYSNKINNRNHATIIIDTNYRPVFDKVDNAIMRRIGLVHFKTHFSNSRRAVASRQYDFVKPLDESLDRKIEANRFRFAFLRILLGWYQKYHVPHLVLRATPEQIPDFKFRLSLDSLIVPSNSTHTQLFEALSRLGYVLTDEDLLALPAAVFQQRLAGHFNVRVHGYDIESFVTRNKKYLNLNEEYLEYIFIEDIPPK</sequence>
<dbReference type="Pfam" id="PF08706">
    <property type="entry name" value="D5_N"/>
    <property type="match status" value="1"/>
</dbReference>
<evidence type="ECO:0000256" key="1">
    <source>
        <dbReference type="ARBA" id="ARBA00022741"/>
    </source>
</evidence>
<keyword evidence="1" id="KW-0547">Nucleotide-binding</keyword>
<evidence type="ECO:0000256" key="2">
    <source>
        <dbReference type="ARBA" id="ARBA00022840"/>
    </source>
</evidence>
<accession>A0A2C9DSP5</accession>
<dbReference type="Gene3D" id="3.40.50.300">
    <property type="entry name" value="P-loop containing nucleotide triphosphate hydrolases"/>
    <property type="match status" value="1"/>
</dbReference>
<name>A0A2C9DSP5_9POXV</name>
<dbReference type="Proteomes" id="UP000318778">
    <property type="component" value="Segment"/>
</dbReference>